<dbReference type="EMBL" id="FRAH01000025">
    <property type="protein sequence ID" value="SHK39289.1"/>
    <property type="molecule type" value="Genomic_DNA"/>
</dbReference>
<dbReference type="Gene3D" id="3.40.630.10">
    <property type="entry name" value="Zn peptidases"/>
    <property type="match status" value="2"/>
</dbReference>
<dbReference type="FunFam" id="3.40.630.10:FF:000015">
    <property type="entry name" value="Aminoacyl-histidine dipeptidase PepD"/>
    <property type="match status" value="1"/>
</dbReference>
<protein>
    <recommendedName>
        <fullName evidence="13">Cytosol non-specific dipeptidase</fullName>
        <ecNumber evidence="10">3.4.13.18</ecNumber>
    </recommendedName>
    <alternativeName>
        <fullName evidence="16">Aminoacyl-histidine dipeptidase</fullName>
    </alternativeName>
    <alternativeName>
        <fullName evidence="15">Beta-alanyl-histidine dipeptidase</fullName>
    </alternativeName>
    <alternativeName>
        <fullName evidence="14">Carnosinase</fullName>
    </alternativeName>
    <alternativeName>
        <fullName evidence="11">Peptidase D</fullName>
    </alternativeName>
    <alternativeName>
        <fullName evidence="17">Xaa-His dipeptidase</fullName>
    </alternativeName>
</protein>
<keyword evidence="6" id="KW-0862">Zinc</keyword>
<dbReference type="InterPro" id="IPR001160">
    <property type="entry name" value="Peptidase_M20C"/>
</dbReference>
<evidence type="ECO:0000256" key="7">
    <source>
        <dbReference type="ARBA" id="ARBA00023049"/>
    </source>
</evidence>
<dbReference type="PIRSF" id="PIRSF016599">
    <property type="entry name" value="Xaa-His_dipept"/>
    <property type="match status" value="1"/>
</dbReference>
<feature type="domain" description="Peptidase M20 dimerisation" evidence="18">
    <location>
        <begin position="208"/>
        <end position="294"/>
    </location>
</feature>
<evidence type="ECO:0000256" key="4">
    <source>
        <dbReference type="ARBA" id="ARBA00022723"/>
    </source>
</evidence>
<evidence type="ECO:0000256" key="14">
    <source>
        <dbReference type="ARBA" id="ARBA00075285"/>
    </source>
</evidence>
<name>A0A1M6S3R8_9FIRM</name>
<dbReference type="RefSeq" id="WP_072850813.1">
    <property type="nucleotide sequence ID" value="NZ_FRAH01000025.1"/>
</dbReference>
<dbReference type="InterPro" id="IPR011650">
    <property type="entry name" value="Peptidase_M20_dimer"/>
</dbReference>
<dbReference type="GO" id="GO:0005829">
    <property type="term" value="C:cytosol"/>
    <property type="evidence" value="ECO:0007669"/>
    <property type="project" value="TreeGrafter"/>
</dbReference>
<dbReference type="Pfam" id="PF07687">
    <property type="entry name" value="M20_dimer"/>
    <property type="match status" value="1"/>
</dbReference>
<evidence type="ECO:0000313" key="19">
    <source>
        <dbReference type="EMBL" id="SHK39289.1"/>
    </source>
</evidence>
<evidence type="ECO:0000256" key="11">
    <source>
        <dbReference type="ARBA" id="ARBA00044252"/>
    </source>
</evidence>
<accession>A0A1M6S3R8</accession>
<gene>
    <name evidence="19" type="ORF">SAMN02745138_01652</name>
</gene>
<evidence type="ECO:0000256" key="6">
    <source>
        <dbReference type="ARBA" id="ARBA00022833"/>
    </source>
</evidence>
<reference evidence="19 20" key="1">
    <citation type="submission" date="2016-11" db="EMBL/GenBank/DDBJ databases">
        <authorList>
            <person name="Jaros S."/>
            <person name="Januszkiewicz K."/>
            <person name="Wedrychowicz H."/>
        </authorList>
    </citation>
    <scope>NUCLEOTIDE SEQUENCE [LARGE SCALE GENOMIC DNA]</scope>
    <source>
        <strain evidence="19 20">DSM 14214</strain>
    </source>
</reference>
<evidence type="ECO:0000256" key="5">
    <source>
        <dbReference type="ARBA" id="ARBA00022801"/>
    </source>
</evidence>
<keyword evidence="7" id="KW-0482">Metalloprotease</keyword>
<evidence type="ECO:0000256" key="9">
    <source>
        <dbReference type="ARBA" id="ARBA00036421"/>
    </source>
</evidence>
<evidence type="ECO:0000256" key="10">
    <source>
        <dbReference type="ARBA" id="ARBA00038976"/>
    </source>
</evidence>
<dbReference type="Proteomes" id="UP000183975">
    <property type="component" value="Unassembled WGS sequence"/>
</dbReference>
<evidence type="ECO:0000256" key="17">
    <source>
        <dbReference type="ARBA" id="ARBA00078074"/>
    </source>
</evidence>
<comment type="cofactor">
    <cofactor evidence="1">
        <name>Co(2+)</name>
        <dbReference type="ChEBI" id="CHEBI:48828"/>
    </cofactor>
</comment>
<dbReference type="Pfam" id="PF01546">
    <property type="entry name" value="Peptidase_M20"/>
    <property type="match status" value="1"/>
</dbReference>
<evidence type="ECO:0000259" key="18">
    <source>
        <dbReference type="Pfam" id="PF07687"/>
    </source>
</evidence>
<dbReference type="GO" id="GO:0046872">
    <property type="term" value="F:metal ion binding"/>
    <property type="evidence" value="ECO:0007669"/>
    <property type="project" value="UniProtKB-KW"/>
</dbReference>
<proteinExistence type="inferred from homology"/>
<organism evidence="19 20">
    <name type="scientific">Anaerotignum lactatifermentans DSM 14214</name>
    <dbReference type="NCBI Taxonomy" id="1121323"/>
    <lineage>
        <taxon>Bacteria</taxon>
        <taxon>Bacillati</taxon>
        <taxon>Bacillota</taxon>
        <taxon>Clostridia</taxon>
        <taxon>Lachnospirales</taxon>
        <taxon>Anaerotignaceae</taxon>
        <taxon>Anaerotignum</taxon>
    </lineage>
</organism>
<dbReference type="EC" id="3.4.13.18" evidence="10"/>
<dbReference type="PRINTS" id="PR00934">
    <property type="entry name" value="XHISDIPTASE"/>
</dbReference>
<evidence type="ECO:0000256" key="13">
    <source>
        <dbReference type="ARBA" id="ARBA00071271"/>
    </source>
</evidence>
<dbReference type="NCBIfam" id="TIGR01893">
    <property type="entry name" value="aa-his-dipept"/>
    <property type="match status" value="1"/>
</dbReference>
<dbReference type="CDD" id="cd03890">
    <property type="entry name" value="M20_pepD"/>
    <property type="match status" value="1"/>
</dbReference>
<evidence type="ECO:0000313" key="20">
    <source>
        <dbReference type="Proteomes" id="UP000183975"/>
    </source>
</evidence>
<comment type="similarity">
    <text evidence="12">Belongs to the peptidase M20C family.</text>
</comment>
<keyword evidence="8" id="KW-0170">Cobalt</keyword>
<dbReference type="InterPro" id="IPR002933">
    <property type="entry name" value="Peptidase_M20"/>
</dbReference>
<keyword evidence="3" id="KW-0645">Protease</keyword>
<dbReference type="FunFam" id="3.40.630.10:FF:000072">
    <property type="entry name" value="Aminoacyl-histidine dipeptidase"/>
    <property type="match status" value="1"/>
</dbReference>
<keyword evidence="20" id="KW-1185">Reference proteome</keyword>
<comment type="catalytic activity">
    <reaction evidence="9">
        <text>Hydrolysis of dipeptides, preferentially hydrophobic dipeptides including prolyl amino acids.</text>
        <dbReference type="EC" id="3.4.13.18"/>
    </reaction>
</comment>
<evidence type="ECO:0000256" key="15">
    <source>
        <dbReference type="ARBA" id="ARBA00076004"/>
    </source>
</evidence>
<evidence type="ECO:0000256" key="8">
    <source>
        <dbReference type="ARBA" id="ARBA00023285"/>
    </source>
</evidence>
<dbReference type="OrthoDB" id="9773892at2"/>
<dbReference type="GO" id="GO:0070573">
    <property type="term" value="F:metallodipeptidase activity"/>
    <property type="evidence" value="ECO:0007669"/>
    <property type="project" value="TreeGrafter"/>
</dbReference>
<evidence type="ECO:0000256" key="1">
    <source>
        <dbReference type="ARBA" id="ARBA00001941"/>
    </source>
</evidence>
<evidence type="ECO:0000256" key="2">
    <source>
        <dbReference type="ARBA" id="ARBA00001947"/>
    </source>
</evidence>
<sequence>MGVLDALGTDKVFYYFEEITKIPHGSGNEAALAQYIVDFAKERGLECRRDAADNVVVKKAATPGYEQAPGVIFQGHIDMVCEKLGSVEHDFTKDPLQLEIDGDMIRAKGTTLGADNGIAVAFMLAVLDSTTLEHPFVEAVFTTNEETGMDGAKALDVSDLKGTYFINMDSEEEGEFLVSCCGGRRVQVTLPVEKEAVKAGEEAYVLRIRGLKGGHSGSDINLQRASANKLMGRLLDELQSKVAYALVRVEGGKMDNAICREADAVLTMTADAAKEAEKIVAEMEKVLKQEYHRTETDMMITWEKANEAVTEVMTEATKSHVISILLLIPYGVETMSMDIEGLVESSSNIGVVCTDEKGVHFDSAVRSAVASRKEVICRKIEAIAQLCGASVESSNDYPGWVYSDDSKLLVLLQDAYRKATGREPKLTAIHAGVECGLFAEKMPWLDMVSLGPNMFDVHTPEERLSISSTVRTWDFLKEALKQMK</sequence>
<dbReference type="PANTHER" id="PTHR43501:SF1">
    <property type="entry name" value="CYTOSOL NON-SPECIFIC DIPEPTIDASE"/>
    <property type="match status" value="1"/>
</dbReference>
<keyword evidence="4" id="KW-0479">Metal-binding</keyword>
<keyword evidence="5" id="KW-0378">Hydrolase</keyword>
<dbReference type="SUPFAM" id="SSF53187">
    <property type="entry name" value="Zn-dependent exopeptidases"/>
    <property type="match status" value="1"/>
</dbReference>
<dbReference type="PANTHER" id="PTHR43501">
    <property type="entry name" value="CYTOSOL NON-SPECIFIC DIPEPTIDASE"/>
    <property type="match status" value="1"/>
</dbReference>
<evidence type="ECO:0000256" key="12">
    <source>
        <dbReference type="ARBA" id="ARBA00061423"/>
    </source>
</evidence>
<dbReference type="AlphaFoldDB" id="A0A1M6S3R8"/>
<dbReference type="GO" id="GO:0006508">
    <property type="term" value="P:proteolysis"/>
    <property type="evidence" value="ECO:0007669"/>
    <property type="project" value="UniProtKB-KW"/>
</dbReference>
<evidence type="ECO:0000256" key="3">
    <source>
        <dbReference type="ARBA" id="ARBA00022670"/>
    </source>
</evidence>
<evidence type="ECO:0000256" key="16">
    <source>
        <dbReference type="ARBA" id="ARBA00077688"/>
    </source>
</evidence>
<comment type="cofactor">
    <cofactor evidence="2">
        <name>Zn(2+)</name>
        <dbReference type="ChEBI" id="CHEBI:29105"/>
    </cofactor>
</comment>